<feature type="coiled-coil region" evidence="3">
    <location>
        <begin position="511"/>
        <end position="561"/>
    </location>
</feature>
<dbReference type="InterPro" id="IPR051681">
    <property type="entry name" value="Ser/Thr_Kinases-Pseudokinases"/>
</dbReference>
<dbReference type="InterPro" id="IPR008271">
    <property type="entry name" value="Ser/Thr_kinase_AS"/>
</dbReference>
<dbReference type="GO" id="GO:0005524">
    <property type="term" value="F:ATP binding"/>
    <property type="evidence" value="ECO:0007669"/>
    <property type="project" value="UniProtKB-KW"/>
</dbReference>
<evidence type="ECO:0000313" key="6">
    <source>
        <dbReference type="EMBL" id="CAD8437010.1"/>
    </source>
</evidence>
<dbReference type="PROSITE" id="PS50011">
    <property type="entry name" value="PROTEIN_KINASE_DOM"/>
    <property type="match status" value="1"/>
</dbReference>
<sequence length="1211" mass="138410">MFNPMFRVDTVDAVDTLDAPCKYTMQRSSSSYKKGTHCDVFDIDAKRWRTAQVLAKRRRQVLISYHGWDSKYDQWIDLPRIGQLWSKVKRGEYTGNSSSPLKAKIIAELDAVEVKSPYVEVESLKAKNSNLHDEVAFLASKNCELDKRLASLEMEKSNLQRHLKTLNLKLKSMTVEDPKQLCRRIVAFFRTVQKLNSEDYIRKLLRPLKDSHQALSSLSKTIESLCEKSSKKSLEAAAMDQELAESIDQVAMAIPKVRTKQVNRNQFIKIAETRDKLHSNRYQLAQRLSEEATLDADKLSQLVQACSETYLSGQHAYKSVRVLFDVLSQECAPPGEPKLQLETKSESESSAGLPDTKAARGVIDLSYKELGKCWEDFKLAMHADHKAAGRILGVSKRDLLDSTFNQSSSDALDPWLKTSLDIRRCSQALHSSLLQAQRHLRATVTYLIREIDEMWSKMSGTKSSLDFKVESLQSSIPARTASTKNLVKRIQKFLLEKKDCERIRKSVLPLLKEHKKLKSMVRETKADLEEMGGIDYDSEDEKEAKAKLGKLKSKLSTLNRDPTFSRDLARLRQLARWRPELYISRFKDHLDPLYGTAAAGLPVRSIADYEDDNQNPDLQSSGHSSKCLIAKLRFLPDKKSRYPCVLKLFDSTSSDGLRTFRRAVHVISRVRHRNIIQITGICRKDNNWLMEMPRYRTTLDKWAIQRRAEVKKNTEGLEGTESERWSHEVSRMLRGVLEGLDFLHQLGVIHRDLKPTNILIGPPLDQKDPPQPNKNENYAVIADFETSKWRDVAKAGLAKTTVRTTVRHVWTEGYRDPEIYRGVKAASDMYAFGVVMGELLIGKRLQGPEDVEDEVSKGQLEPDQARILSSVLEHCQEKRMTAFQALQSPFFSHGPSMKRTCCVCWDDRPLSEGVECFPTSAEGKAHFHCNKCFDRLVKVQAQDCAQIKRNGKIFCSVCPQGASPPYSQSTIASTVRSATYRVYSEALSQLERRKIKIQLQPEISLKIKVEAERLRKWDELKRKAYDKAQFIYQNILPIIGEVKKPDCLVNLCPSCRTPFQHFTACFALTCAYCQVNFCAWCLQICDGPDPHRHVRECKESLAPGQVFSSESKFHQSNARRRTNQLRKYLRGLEPPIRKRVLKDERKDLSSLGFQHVLDDFANPDDDAHHRRRDHHNNQTTINVSAELQALEAYRAVNGNQWNGLYEEAEVI</sequence>
<dbReference type="SUPFAM" id="SSF54160">
    <property type="entry name" value="Chromo domain-like"/>
    <property type="match status" value="1"/>
</dbReference>
<evidence type="ECO:0000256" key="3">
    <source>
        <dbReference type="SAM" id="Coils"/>
    </source>
</evidence>
<name>A0A7S0CZU5_9EUKA</name>
<keyword evidence="2" id="KW-0067">ATP-binding</keyword>
<accession>A0A7S0CZU5</accession>
<feature type="domain" description="Protein kinase" evidence="5">
    <location>
        <begin position="613"/>
        <end position="891"/>
    </location>
</feature>
<dbReference type="AlphaFoldDB" id="A0A7S0CZU5"/>
<dbReference type="PANTHER" id="PTHR44329">
    <property type="entry name" value="SERINE/THREONINE-PROTEIN KINASE TNNI3K-RELATED"/>
    <property type="match status" value="1"/>
</dbReference>
<dbReference type="InterPro" id="IPR000719">
    <property type="entry name" value="Prot_kinase_dom"/>
</dbReference>
<gene>
    <name evidence="6" type="ORF">LAMO00422_LOCUS4266</name>
</gene>
<dbReference type="EMBL" id="HBEM01006074">
    <property type="protein sequence ID" value="CAD8437010.1"/>
    <property type="molecule type" value="Transcribed_RNA"/>
</dbReference>
<dbReference type="Gene3D" id="1.20.120.1750">
    <property type="match status" value="1"/>
</dbReference>
<dbReference type="SMART" id="SM00220">
    <property type="entry name" value="S_TKc"/>
    <property type="match status" value="1"/>
</dbReference>
<dbReference type="InterPro" id="IPR011009">
    <property type="entry name" value="Kinase-like_dom_sf"/>
</dbReference>
<dbReference type="CDD" id="cd00180">
    <property type="entry name" value="PKc"/>
    <property type="match status" value="1"/>
</dbReference>
<feature type="region of interest" description="Disordered" evidence="4">
    <location>
        <begin position="335"/>
        <end position="354"/>
    </location>
</feature>
<organism evidence="6">
    <name type="scientific">Amorphochlora amoebiformis</name>
    <dbReference type="NCBI Taxonomy" id="1561963"/>
    <lineage>
        <taxon>Eukaryota</taxon>
        <taxon>Sar</taxon>
        <taxon>Rhizaria</taxon>
        <taxon>Cercozoa</taxon>
        <taxon>Chlorarachniophyceae</taxon>
        <taxon>Amorphochlora</taxon>
    </lineage>
</organism>
<keyword evidence="3" id="KW-0175">Coiled coil</keyword>
<dbReference type="GO" id="GO:0004674">
    <property type="term" value="F:protein serine/threonine kinase activity"/>
    <property type="evidence" value="ECO:0007669"/>
    <property type="project" value="TreeGrafter"/>
</dbReference>
<dbReference type="Gene3D" id="3.30.200.20">
    <property type="entry name" value="Phosphorylase Kinase, domain 1"/>
    <property type="match status" value="1"/>
</dbReference>
<dbReference type="Gene3D" id="1.10.510.10">
    <property type="entry name" value="Transferase(Phosphotransferase) domain 1"/>
    <property type="match status" value="1"/>
</dbReference>
<evidence type="ECO:0000256" key="2">
    <source>
        <dbReference type="ARBA" id="ARBA00022840"/>
    </source>
</evidence>
<evidence type="ECO:0000256" key="1">
    <source>
        <dbReference type="ARBA" id="ARBA00022741"/>
    </source>
</evidence>
<keyword evidence="1" id="KW-0547">Nucleotide-binding</keyword>
<dbReference type="PANTHER" id="PTHR44329:SF298">
    <property type="entry name" value="MIXED LINEAGE KINASE DOMAIN-LIKE PROTEIN"/>
    <property type="match status" value="1"/>
</dbReference>
<protein>
    <recommendedName>
        <fullName evidence="5">Protein kinase domain-containing protein</fullName>
    </recommendedName>
</protein>
<feature type="coiled-coil region" evidence="3">
    <location>
        <begin position="121"/>
        <end position="176"/>
    </location>
</feature>
<evidence type="ECO:0000256" key="4">
    <source>
        <dbReference type="SAM" id="MobiDB-lite"/>
    </source>
</evidence>
<dbReference type="Gene3D" id="2.30.30.140">
    <property type="match status" value="1"/>
</dbReference>
<dbReference type="InterPro" id="IPR016197">
    <property type="entry name" value="Chromo-like_dom_sf"/>
</dbReference>
<evidence type="ECO:0000259" key="5">
    <source>
        <dbReference type="PROSITE" id="PS50011"/>
    </source>
</evidence>
<proteinExistence type="predicted"/>
<dbReference type="PROSITE" id="PS00108">
    <property type="entry name" value="PROTEIN_KINASE_ST"/>
    <property type="match status" value="1"/>
</dbReference>
<reference evidence="6" key="1">
    <citation type="submission" date="2021-01" db="EMBL/GenBank/DDBJ databases">
        <authorList>
            <person name="Corre E."/>
            <person name="Pelletier E."/>
            <person name="Niang G."/>
            <person name="Scheremetjew M."/>
            <person name="Finn R."/>
            <person name="Kale V."/>
            <person name="Holt S."/>
            <person name="Cochrane G."/>
            <person name="Meng A."/>
            <person name="Brown T."/>
            <person name="Cohen L."/>
        </authorList>
    </citation>
    <scope>NUCLEOTIDE SEQUENCE</scope>
    <source>
        <strain evidence="6">CCMP2058</strain>
    </source>
</reference>
<dbReference type="SUPFAM" id="SSF56112">
    <property type="entry name" value="Protein kinase-like (PK-like)"/>
    <property type="match status" value="1"/>
</dbReference>
<dbReference type="Pfam" id="PF00069">
    <property type="entry name" value="Pkinase"/>
    <property type="match status" value="1"/>
</dbReference>